<gene>
    <name evidence="2" type="ORF">FVO59_11995</name>
</gene>
<protein>
    <submittedName>
        <fullName evidence="2">Uncharacterized protein</fullName>
    </submittedName>
</protein>
<dbReference type="EMBL" id="CP043732">
    <property type="protein sequence ID" value="QMU97847.1"/>
    <property type="molecule type" value="Genomic_DNA"/>
</dbReference>
<evidence type="ECO:0000313" key="3">
    <source>
        <dbReference type="Proteomes" id="UP000515708"/>
    </source>
</evidence>
<reference evidence="2 3" key="1">
    <citation type="journal article" date="2020" name="Front. Microbiol.">
        <title>Design of Bacterial Strain-Specific qPCR Assays Using NGS Data and Publicly Available Resources and Its Application to Track Biocontrol Strains.</title>
        <authorList>
            <person name="Hernandez I."/>
            <person name="Sant C."/>
            <person name="Martinez R."/>
            <person name="Fernandez C."/>
        </authorList>
    </citation>
    <scope>NUCLEOTIDE SEQUENCE [LARGE SCALE GENOMIC DNA]</scope>
    <source>
        <strain evidence="2 3">B24</strain>
    </source>
</reference>
<dbReference type="Proteomes" id="UP000515708">
    <property type="component" value="Chromosome"/>
</dbReference>
<organism evidence="2 3">
    <name type="scientific">Microbacterium esteraromaticum</name>
    <dbReference type="NCBI Taxonomy" id="57043"/>
    <lineage>
        <taxon>Bacteria</taxon>
        <taxon>Bacillati</taxon>
        <taxon>Actinomycetota</taxon>
        <taxon>Actinomycetes</taxon>
        <taxon>Micrococcales</taxon>
        <taxon>Microbacteriaceae</taxon>
        <taxon>Microbacterium</taxon>
    </lineage>
</organism>
<accession>A0A7D8AM18</accession>
<name>A0A7D8AM18_9MICO</name>
<feature type="region of interest" description="Disordered" evidence="1">
    <location>
        <begin position="28"/>
        <end position="47"/>
    </location>
</feature>
<sequence>MTRESEFDPEQHAMLAGLAEYEALLGPHGLPVDETTSSEADPNNPDATYHYEAKVLRDWAQTAIEEREKDFKDHPSHARRFYAVRVDHSSK</sequence>
<proteinExistence type="predicted"/>
<dbReference type="RefSeq" id="WP_182252854.1">
    <property type="nucleotide sequence ID" value="NZ_CP043732.1"/>
</dbReference>
<dbReference type="AlphaFoldDB" id="A0A7D8AM18"/>
<evidence type="ECO:0000313" key="2">
    <source>
        <dbReference type="EMBL" id="QMU97847.1"/>
    </source>
</evidence>
<evidence type="ECO:0000256" key="1">
    <source>
        <dbReference type="SAM" id="MobiDB-lite"/>
    </source>
</evidence>